<accession>A0A9Q3ZLE8</accession>
<dbReference type="Proteomes" id="UP000813672">
    <property type="component" value="Unassembled WGS sequence"/>
</dbReference>
<dbReference type="InterPro" id="IPR000835">
    <property type="entry name" value="HTH_MarR-typ"/>
</dbReference>
<dbReference type="Gene3D" id="1.10.10.10">
    <property type="entry name" value="Winged helix-like DNA-binding domain superfamily/Winged helix DNA-binding domain"/>
    <property type="match status" value="1"/>
</dbReference>
<dbReference type="GO" id="GO:0006950">
    <property type="term" value="P:response to stress"/>
    <property type="evidence" value="ECO:0007669"/>
    <property type="project" value="TreeGrafter"/>
</dbReference>
<dbReference type="Pfam" id="PF12802">
    <property type="entry name" value="MarR_2"/>
    <property type="match status" value="1"/>
</dbReference>
<dbReference type="PROSITE" id="PS50995">
    <property type="entry name" value="HTH_MARR_2"/>
    <property type="match status" value="1"/>
</dbReference>
<dbReference type="PANTHER" id="PTHR33164:SF43">
    <property type="entry name" value="HTH-TYPE TRANSCRIPTIONAL REPRESSOR YETL"/>
    <property type="match status" value="1"/>
</dbReference>
<dbReference type="InterPro" id="IPR036388">
    <property type="entry name" value="WH-like_DNA-bd_sf"/>
</dbReference>
<comment type="caution">
    <text evidence="2">The sequence shown here is derived from an EMBL/GenBank/DDBJ whole genome shotgun (WGS) entry which is preliminary data.</text>
</comment>
<proteinExistence type="predicted"/>
<gene>
    <name evidence="2" type="ORF">KBY27_05610</name>
</gene>
<evidence type="ECO:0000259" key="1">
    <source>
        <dbReference type="PROSITE" id="PS50995"/>
    </source>
</evidence>
<dbReference type="EMBL" id="JAGQAF010000003">
    <property type="protein sequence ID" value="MCE8536923.1"/>
    <property type="molecule type" value="Genomic_DNA"/>
</dbReference>
<sequence length="162" mass="18548">MQTDKTFKNERLTYRLNIVAQEAIHANDEIFLRETGCRIRDLRVLRLIDDRPGTTFAEIAKITGFDRSLTSRIIQNLIGAGLIERENSSEDARVFLLSTTPKGKEVRQVARRLSDRLEVILTDPLSAQEMRAFNEILARLGAWVTSEDYRDALAKELQKEVT</sequence>
<organism evidence="2 3">
    <name type="scientific">Ruegeria pomeroyi</name>
    <dbReference type="NCBI Taxonomy" id="89184"/>
    <lineage>
        <taxon>Bacteria</taxon>
        <taxon>Pseudomonadati</taxon>
        <taxon>Pseudomonadota</taxon>
        <taxon>Alphaproteobacteria</taxon>
        <taxon>Rhodobacterales</taxon>
        <taxon>Roseobacteraceae</taxon>
        <taxon>Ruegeria</taxon>
    </lineage>
</organism>
<feature type="domain" description="HTH marR-type" evidence="1">
    <location>
        <begin position="9"/>
        <end position="142"/>
    </location>
</feature>
<evidence type="ECO:0000313" key="3">
    <source>
        <dbReference type="Proteomes" id="UP000813672"/>
    </source>
</evidence>
<dbReference type="SMART" id="SM00347">
    <property type="entry name" value="HTH_MARR"/>
    <property type="match status" value="1"/>
</dbReference>
<dbReference type="RefSeq" id="WP_234218742.1">
    <property type="nucleotide sequence ID" value="NZ_JAGQAF010000003.1"/>
</dbReference>
<dbReference type="PANTHER" id="PTHR33164">
    <property type="entry name" value="TRANSCRIPTIONAL REGULATOR, MARR FAMILY"/>
    <property type="match status" value="1"/>
</dbReference>
<reference evidence="2" key="1">
    <citation type="journal article" date="2021" name="Environ. Microbiol.">
        <title>Cryptic niche differentiation of novel sediment ecotypes of Rugeria pomeroyi correlates with nitrate respiration.</title>
        <authorList>
            <person name="Lin X."/>
            <person name="McNichol J."/>
            <person name="Chu X."/>
            <person name="Qian Y."/>
            <person name="Luo H."/>
        </authorList>
    </citation>
    <scope>NUCLEOTIDE SEQUENCE</scope>
    <source>
        <strain evidence="2">SZCCDBB064</strain>
    </source>
</reference>
<dbReference type="PRINTS" id="PR00598">
    <property type="entry name" value="HTHMARR"/>
</dbReference>
<dbReference type="GO" id="GO:0003700">
    <property type="term" value="F:DNA-binding transcription factor activity"/>
    <property type="evidence" value="ECO:0007669"/>
    <property type="project" value="InterPro"/>
</dbReference>
<dbReference type="InterPro" id="IPR039422">
    <property type="entry name" value="MarR/SlyA-like"/>
</dbReference>
<dbReference type="InterPro" id="IPR036390">
    <property type="entry name" value="WH_DNA-bd_sf"/>
</dbReference>
<evidence type="ECO:0000313" key="2">
    <source>
        <dbReference type="EMBL" id="MCE8536923.1"/>
    </source>
</evidence>
<name>A0A9Q3ZLE8_9RHOB</name>
<dbReference type="SUPFAM" id="SSF46785">
    <property type="entry name" value="Winged helix' DNA-binding domain"/>
    <property type="match status" value="1"/>
</dbReference>
<protein>
    <submittedName>
        <fullName evidence="2">MarR family transcriptional regulator</fullName>
    </submittedName>
</protein>
<dbReference type="AlphaFoldDB" id="A0A9Q3ZLE8"/>